<sequence>MECALPDTLGRSSKAPSTRGVGGVQVRWATKGRAASVQSAGVTSGVGDASVGGGVCWCCPHRIRGEGRLVGGDEGGVCTGDTKGGGGGGLTGEASFGEGASWTRLGGCTAPPLQTTLSGVLQSLRVLQVLQRSTLAIRCSLSGGEPQAVSQVASVWDPKGLGAVVELLCAQLLQCARVVLRVRVGAGAASDVLPGQRRIPGMQGSRGHEHVHRALGQGEDGGVLCFLIVFFFVFFLSLHPSFLGGSDTGDARLKGRLPRLRHGNKTEKMQRYQMLVLAVGLPVALLVILCICILGYFLWRRKLQRQYQELISPLPLFPACTAAVLHVSQGSCQPRSDEIPFTVPPRFEHRRSGGLQGEGQVRSEESEVDGQRDISAHRGSFSVRSWYPVGSLLEGLYCAPILDEVVAPPPGMAARLCFAVEYRRSCEQLMVSLLRLGNLPPRFHGNVTLVELWLLPDDRRPRQAKARGTGHDPEFTDYFVFQVSAVCVSESTLSVCVLSVERMGKRHVVGRVLFPLEGQLGQSGRVLWRDLERDTYTQCSELGDVQVSLNYNPSLQRLTLVVLRARGLQLLSDTGLFSQVSLQIHTQVVKTKRSSMVKCEAEPYFNHRMTFKLKPRQLDEACVRLELKQPHPRSPESAAVLGVVVLGPFMYARGPQLQHWMDMVNTPCTQELLKQWHGLGRGI</sequence>
<feature type="domain" description="C2" evidence="4">
    <location>
        <begin position="541"/>
        <end position="661"/>
    </location>
</feature>
<feature type="domain" description="C2" evidence="4">
    <location>
        <begin position="412"/>
        <end position="529"/>
    </location>
</feature>
<feature type="region of interest" description="Disordered" evidence="2">
    <location>
        <begin position="348"/>
        <end position="369"/>
    </location>
</feature>
<proteinExistence type="inferred from homology"/>
<dbReference type="GO" id="GO:0030276">
    <property type="term" value="F:clathrin binding"/>
    <property type="evidence" value="ECO:0007669"/>
    <property type="project" value="TreeGrafter"/>
</dbReference>
<dbReference type="Pfam" id="PF00168">
    <property type="entry name" value="C2"/>
    <property type="match status" value="2"/>
</dbReference>
<evidence type="ECO:0000256" key="3">
    <source>
        <dbReference type="SAM" id="Phobius"/>
    </source>
</evidence>
<evidence type="ECO:0000313" key="5">
    <source>
        <dbReference type="EMBL" id="KAK0134349.1"/>
    </source>
</evidence>
<evidence type="ECO:0000256" key="1">
    <source>
        <dbReference type="ARBA" id="ARBA00006996"/>
    </source>
</evidence>
<dbReference type="InterPro" id="IPR000008">
    <property type="entry name" value="C2_dom"/>
</dbReference>
<reference evidence="5" key="1">
    <citation type="journal article" date="2023" name="Front. Mar. Sci.">
        <title>A new Merluccius polli reference genome to investigate the effects of global change in West African waters.</title>
        <authorList>
            <person name="Mateo J.L."/>
            <person name="Blanco-Fernandez C."/>
            <person name="Garcia-Vazquez E."/>
            <person name="Machado-Schiaffino G."/>
        </authorList>
    </citation>
    <scope>NUCLEOTIDE SEQUENCE</scope>
    <source>
        <strain evidence="5">C29</strain>
        <tissue evidence="5">Fin</tissue>
    </source>
</reference>
<dbReference type="GO" id="GO:0000149">
    <property type="term" value="F:SNARE binding"/>
    <property type="evidence" value="ECO:0007669"/>
    <property type="project" value="TreeGrafter"/>
</dbReference>
<dbReference type="EMBL" id="JAOPHQ010005712">
    <property type="protein sequence ID" value="KAK0134349.1"/>
    <property type="molecule type" value="Genomic_DNA"/>
</dbReference>
<feature type="transmembrane region" description="Helical" evidence="3">
    <location>
        <begin position="223"/>
        <end position="243"/>
    </location>
</feature>
<dbReference type="GO" id="GO:0005509">
    <property type="term" value="F:calcium ion binding"/>
    <property type="evidence" value="ECO:0007669"/>
    <property type="project" value="TreeGrafter"/>
</dbReference>
<dbReference type="PROSITE" id="PS50004">
    <property type="entry name" value="C2"/>
    <property type="match status" value="2"/>
</dbReference>
<dbReference type="PANTHER" id="PTHR10024:SF234">
    <property type="entry name" value="SYNAPTOTAGMIN-15-RELATED"/>
    <property type="match status" value="1"/>
</dbReference>
<name>A0AA47M694_MERPO</name>
<dbReference type="Gene3D" id="2.60.40.150">
    <property type="entry name" value="C2 domain"/>
    <property type="match status" value="2"/>
</dbReference>
<evidence type="ECO:0000259" key="4">
    <source>
        <dbReference type="PROSITE" id="PS50004"/>
    </source>
</evidence>
<gene>
    <name evidence="5" type="primary">SYT15</name>
    <name evidence="5" type="ORF">N1851_030066</name>
</gene>
<keyword evidence="6" id="KW-1185">Reference proteome</keyword>
<keyword evidence="3" id="KW-1133">Transmembrane helix</keyword>
<feature type="region of interest" description="Disordered" evidence="2">
    <location>
        <begin position="1"/>
        <end position="23"/>
    </location>
</feature>
<evidence type="ECO:0000256" key="2">
    <source>
        <dbReference type="SAM" id="MobiDB-lite"/>
    </source>
</evidence>
<comment type="similarity">
    <text evidence="1">Belongs to the synaptotagmin family.</text>
</comment>
<evidence type="ECO:0000313" key="6">
    <source>
        <dbReference type="Proteomes" id="UP001174136"/>
    </source>
</evidence>
<dbReference type="Proteomes" id="UP001174136">
    <property type="component" value="Unassembled WGS sequence"/>
</dbReference>
<dbReference type="GO" id="GO:0017156">
    <property type="term" value="P:calcium-ion regulated exocytosis"/>
    <property type="evidence" value="ECO:0007669"/>
    <property type="project" value="TreeGrafter"/>
</dbReference>
<accession>A0AA47M694</accession>
<dbReference type="GO" id="GO:0005886">
    <property type="term" value="C:plasma membrane"/>
    <property type="evidence" value="ECO:0007669"/>
    <property type="project" value="TreeGrafter"/>
</dbReference>
<dbReference type="GO" id="GO:0001786">
    <property type="term" value="F:phosphatidylserine binding"/>
    <property type="evidence" value="ECO:0007669"/>
    <property type="project" value="TreeGrafter"/>
</dbReference>
<dbReference type="AlphaFoldDB" id="A0AA47M694"/>
<dbReference type="SUPFAM" id="SSF49562">
    <property type="entry name" value="C2 domain (Calcium/lipid-binding domain, CaLB)"/>
    <property type="match status" value="2"/>
</dbReference>
<protein>
    <submittedName>
        <fullName evidence="5">Synaptotagmin-15</fullName>
    </submittedName>
</protein>
<dbReference type="PANTHER" id="PTHR10024">
    <property type="entry name" value="SYNAPTOTAGMIN"/>
    <property type="match status" value="1"/>
</dbReference>
<dbReference type="SMART" id="SM00239">
    <property type="entry name" value="C2"/>
    <property type="match status" value="2"/>
</dbReference>
<organism evidence="5 6">
    <name type="scientific">Merluccius polli</name>
    <name type="common">Benguela hake</name>
    <name type="synonym">Merluccius cadenati</name>
    <dbReference type="NCBI Taxonomy" id="89951"/>
    <lineage>
        <taxon>Eukaryota</taxon>
        <taxon>Metazoa</taxon>
        <taxon>Chordata</taxon>
        <taxon>Craniata</taxon>
        <taxon>Vertebrata</taxon>
        <taxon>Euteleostomi</taxon>
        <taxon>Actinopterygii</taxon>
        <taxon>Neopterygii</taxon>
        <taxon>Teleostei</taxon>
        <taxon>Neoteleostei</taxon>
        <taxon>Acanthomorphata</taxon>
        <taxon>Zeiogadaria</taxon>
        <taxon>Gadariae</taxon>
        <taxon>Gadiformes</taxon>
        <taxon>Gadoidei</taxon>
        <taxon>Merlucciidae</taxon>
        <taxon>Merluccius</taxon>
    </lineage>
</organism>
<feature type="transmembrane region" description="Helical" evidence="3">
    <location>
        <begin position="274"/>
        <end position="298"/>
    </location>
</feature>
<dbReference type="GO" id="GO:0070382">
    <property type="term" value="C:exocytic vesicle"/>
    <property type="evidence" value="ECO:0007669"/>
    <property type="project" value="TreeGrafter"/>
</dbReference>
<dbReference type="GO" id="GO:0005544">
    <property type="term" value="F:calcium-dependent phospholipid binding"/>
    <property type="evidence" value="ECO:0007669"/>
    <property type="project" value="TreeGrafter"/>
</dbReference>
<comment type="caution">
    <text evidence="5">The sequence shown here is derived from an EMBL/GenBank/DDBJ whole genome shotgun (WGS) entry which is preliminary data.</text>
</comment>
<keyword evidence="3" id="KW-0472">Membrane</keyword>
<dbReference type="InterPro" id="IPR035892">
    <property type="entry name" value="C2_domain_sf"/>
</dbReference>
<keyword evidence="3" id="KW-0812">Transmembrane</keyword>